<dbReference type="AlphaFoldDB" id="A0A6J7A444"/>
<keyword evidence="5 6" id="KW-0472">Membrane</keyword>
<keyword evidence="3 6" id="KW-0812">Transmembrane</keyword>
<feature type="transmembrane region" description="Helical" evidence="6">
    <location>
        <begin position="34"/>
        <end position="54"/>
    </location>
</feature>
<dbReference type="InterPro" id="IPR001626">
    <property type="entry name" value="ABC_TroCD"/>
</dbReference>
<evidence type="ECO:0000256" key="1">
    <source>
        <dbReference type="ARBA" id="ARBA00004141"/>
    </source>
</evidence>
<feature type="transmembrane region" description="Helical" evidence="6">
    <location>
        <begin position="74"/>
        <end position="100"/>
    </location>
</feature>
<dbReference type="InterPro" id="IPR037294">
    <property type="entry name" value="ABC_BtuC-like"/>
</dbReference>
<accession>A0A6J7A444</accession>
<dbReference type="PANTHER" id="PTHR30477:SF0">
    <property type="entry name" value="METAL TRANSPORT SYSTEM MEMBRANE PROTEIN TM_0125-RELATED"/>
    <property type="match status" value="1"/>
</dbReference>
<proteinExistence type="inferred from homology"/>
<evidence type="ECO:0000256" key="3">
    <source>
        <dbReference type="ARBA" id="ARBA00022692"/>
    </source>
</evidence>
<evidence type="ECO:0000256" key="4">
    <source>
        <dbReference type="ARBA" id="ARBA00022989"/>
    </source>
</evidence>
<organism evidence="7">
    <name type="scientific">freshwater metagenome</name>
    <dbReference type="NCBI Taxonomy" id="449393"/>
    <lineage>
        <taxon>unclassified sequences</taxon>
        <taxon>metagenomes</taxon>
        <taxon>ecological metagenomes</taxon>
    </lineage>
</organism>
<keyword evidence="4 6" id="KW-1133">Transmembrane helix</keyword>
<evidence type="ECO:0000256" key="5">
    <source>
        <dbReference type="ARBA" id="ARBA00023136"/>
    </source>
</evidence>
<comment type="subcellular location">
    <subcellularLocation>
        <location evidence="1">Membrane</location>
        <topology evidence="1">Multi-pass membrane protein</topology>
    </subcellularLocation>
</comment>
<dbReference type="GO" id="GO:0055085">
    <property type="term" value="P:transmembrane transport"/>
    <property type="evidence" value="ECO:0007669"/>
    <property type="project" value="InterPro"/>
</dbReference>
<evidence type="ECO:0000256" key="6">
    <source>
        <dbReference type="SAM" id="Phobius"/>
    </source>
</evidence>
<sequence length="291" mass="29931">MLHAFMIKPGLLLANAGYQSNWVEVLSQPFMRNAFIAGSLVAIASGMLGYFVVVREGEFAAHALGHIGFPGATGAVLLGLSPTLGLAVFCVGGALVIGALGKRASERATATGTVLAFATGLGILFASLATESSTTVTNVLFGNLLAVSTGQIKVFALFTVALALVLAVIARPLMFASVNPDVAEAKGVAVKALGIVFLVLMGLVVTMAVQVVGTLLLFALVVTPPATALKLTARPIRVVLLGTTIGLAAVILGLVTATILNLPPSFFIVSYSFLTWLIVLGATREQHHSGH</sequence>
<dbReference type="PANTHER" id="PTHR30477">
    <property type="entry name" value="ABC-TRANSPORTER METAL-BINDING PROTEIN"/>
    <property type="match status" value="1"/>
</dbReference>
<feature type="transmembrane region" description="Helical" evidence="6">
    <location>
        <begin position="266"/>
        <end position="283"/>
    </location>
</feature>
<evidence type="ECO:0000256" key="2">
    <source>
        <dbReference type="ARBA" id="ARBA00008034"/>
    </source>
</evidence>
<reference evidence="7" key="1">
    <citation type="submission" date="2020-05" db="EMBL/GenBank/DDBJ databases">
        <authorList>
            <person name="Chiriac C."/>
            <person name="Salcher M."/>
            <person name="Ghai R."/>
            <person name="Kavagutti S V."/>
        </authorList>
    </citation>
    <scope>NUCLEOTIDE SEQUENCE</scope>
</reference>
<dbReference type="SUPFAM" id="SSF81345">
    <property type="entry name" value="ABC transporter involved in vitamin B12 uptake, BtuC"/>
    <property type="match status" value="1"/>
</dbReference>
<dbReference type="EMBL" id="CAFAAQ010000306">
    <property type="protein sequence ID" value="CAB4827667.1"/>
    <property type="molecule type" value="Genomic_DNA"/>
</dbReference>
<evidence type="ECO:0000313" key="7">
    <source>
        <dbReference type="EMBL" id="CAB4827667.1"/>
    </source>
</evidence>
<feature type="transmembrane region" description="Helical" evidence="6">
    <location>
        <begin position="188"/>
        <end position="209"/>
    </location>
</feature>
<protein>
    <submittedName>
        <fullName evidence="7">Unannotated protein</fullName>
    </submittedName>
</protein>
<name>A0A6J7A444_9ZZZZ</name>
<dbReference type="Gene3D" id="1.10.3470.10">
    <property type="entry name" value="ABC transporter involved in vitamin B12 uptake, BtuC"/>
    <property type="match status" value="1"/>
</dbReference>
<feature type="transmembrane region" description="Helical" evidence="6">
    <location>
        <begin position="238"/>
        <end position="260"/>
    </location>
</feature>
<dbReference type="Pfam" id="PF00950">
    <property type="entry name" value="ABC-3"/>
    <property type="match status" value="1"/>
</dbReference>
<dbReference type="GO" id="GO:0043190">
    <property type="term" value="C:ATP-binding cassette (ABC) transporter complex"/>
    <property type="evidence" value="ECO:0007669"/>
    <property type="project" value="InterPro"/>
</dbReference>
<gene>
    <name evidence="7" type="ORF">UFOPK3046_02134</name>
</gene>
<comment type="similarity">
    <text evidence="2">Belongs to the ABC-3 integral membrane protein family.</text>
</comment>
<feature type="transmembrane region" description="Helical" evidence="6">
    <location>
        <begin position="112"/>
        <end position="130"/>
    </location>
</feature>
<feature type="transmembrane region" description="Helical" evidence="6">
    <location>
        <begin position="150"/>
        <end position="176"/>
    </location>
</feature>